<keyword evidence="3" id="KW-1185">Reference proteome</keyword>
<evidence type="ECO:0000313" key="3">
    <source>
        <dbReference type="Proteomes" id="UP001595647"/>
    </source>
</evidence>
<comment type="caution">
    <text evidence="2">The sequence shown here is derived from an EMBL/GenBank/DDBJ whole genome shotgun (WGS) entry which is preliminary data.</text>
</comment>
<evidence type="ECO:0008006" key="4">
    <source>
        <dbReference type="Google" id="ProtNLM"/>
    </source>
</evidence>
<gene>
    <name evidence="2" type="ORF">ACFOHV_19535</name>
</gene>
<dbReference type="InterPro" id="IPR036953">
    <property type="entry name" value="GreA/GreB_C_sf"/>
</dbReference>
<sequence length="176" mass="18825">MGQNPGMLAMRDRYVLEKLLQDRPPAEKEWLALLRRKLATRCLPEGAPIPAGLATIDSRVSFRAANGFAGTRTLCLAGTYAPGSAFLPVTTLYGLALLGLREGEVMGFDRPDGGHDWIMLERLHFRPAATREPAKKLRPSPALALRLAPTGLSERVFSPANQNGGGPDDGPGPGVA</sequence>
<evidence type="ECO:0000313" key="2">
    <source>
        <dbReference type="EMBL" id="MFC3165478.1"/>
    </source>
</evidence>
<dbReference type="Gene3D" id="3.10.50.30">
    <property type="entry name" value="Transcription elongation factor, GreA/GreB, C-terminal domain"/>
    <property type="match status" value="1"/>
</dbReference>
<dbReference type="Proteomes" id="UP001595647">
    <property type="component" value="Unassembled WGS sequence"/>
</dbReference>
<proteinExistence type="predicted"/>
<organism evidence="2 3">
    <name type="scientific">Ciceribacter thiooxidans</name>
    <dbReference type="NCBI Taxonomy" id="1969821"/>
    <lineage>
        <taxon>Bacteria</taxon>
        <taxon>Pseudomonadati</taxon>
        <taxon>Pseudomonadota</taxon>
        <taxon>Alphaproteobacteria</taxon>
        <taxon>Hyphomicrobiales</taxon>
        <taxon>Rhizobiaceae</taxon>
        <taxon>Ciceribacter</taxon>
    </lineage>
</organism>
<accession>A0ABV7I4E4</accession>
<dbReference type="EMBL" id="JBHRTG010000019">
    <property type="protein sequence ID" value="MFC3165478.1"/>
    <property type="molecule type" value="Genomic_DNA"/>
</dbReference>
<feature type="compositionally biased region" description="Gly residues" evidence="1">
    <location>
        <begin position="163"/>
        <end position="176"/>
    </location>
</feature>
<evidence type="ECO:0000256" key="1">
    <source>
        <dbReference type="SAM" id="MobiDB-lite"/>
    </source>
</evidence>
<name>A0ABV7I4E4_9HYPH</name>
<feature type="region of interest" description="Disordered" evidence="1">
    <location>
        <begin position="153"/>
        <end position="176"/>
    </location>
</feature>
<protein>
    <recommendedName>
        <fullName evidence="4">Regulator of nucleoside diphosphate kinase</fullName>
    </recommendedName>
</protein>
<reference evidence="3" key="1">
    <citation type="journal article" date="2019" name="Int. J. Syst. Evol. Microbiol.">
        <title>The Global Catalogue of Microorganisms (GCM) 10K type strain sequencing project: providing services to taxonomists for standard genome sequencing and annotation.</title>
        <authorList>
            <consortium name="The Broad Institute Genomics Platform"/>
            <consortium name="The Broad Institute Genome Sequencing Center for Infectious Disease"/>
            <person name="Wu L."/>
            <person name="Ma J."/>
        </authorList>
    </citation>
    <scope>NUCLEOTIDE SEQUENCE [LARGE SCALE GENOMIC DNA]</scope>
    <source>
        <strain evidence="3">KCTC 52231</strain>
    </source>
</reference>
<dbReference type="RefSeq" id="WP_182308094.1">
    <property type="nucleotide sequence ID" value="NZ_CP059897.1"/>
</dbReference>